<dbReference type="EMBL" id="GG685894">
    <property type="protein sequence ID" value="EEQ99261.1"/>
    <property type="molecule type" value="Genomic_DNA"/>
</dbReference>
<reference evidence="1 2" key="1">
    <citation type="submission" date="2008-07" db="EMBL/GenBank/DDBJ databases">
        <authorList>
            <person name="El-Sayed N."/>
            <person name="Caler E."/>
            <person name="Inman J."/>
            <person name="Amedeo P."/>
            <person name="Hass B."/>
            <person name="Wortman J."/>
        </authorList>
    </citation>
    <scope>NUCLEOTIDE SEQUENCE [LARGE SCALE GENOMIC DNA]</scope>
    <source>
        <strain evidence="2">ATCC 50983 / TXsc</strain>
    </source>
</reference>
<name>C5LVH4_PERM5</name>
<proteinExistence type="predicted"/>
<evidence type="ECO:0000313" key="2">
    <source>
        <dbReference type="Proteomes" id="UP000007800"/>
    </source>
</evidence>
<gene>
    <name evidence="1" type="ORF">Pmar_PMAR013314</name>
</gene>
<dbReference type="AlphaFoldDB" id="C5LVH4"/>
<dbReference type="InParanoid" id="C5LVH4"/>
<protein>
    <submittedName>
        <fullName evidence="1">Uncharacterized protein</fullName>
    </submittedName>
</protein>
<organism evidence="2">
    <name type="scientific">Perkinsus marinus (strain ATCC 50983 / TXsc)</name>
    <dbReference type="NCBI Taxonomy" id="423536"/>
    <lineage>
        <taxon>Eukaryota</taxon>
        <taxon>Sar</taxon>
        <taxon>Alveolata</taxon>
        <taxon>Perkinsozoa</taxon>
        <taxon>Perkinsea</taxon>
        <taxon>Perkinsida</taxon>
        <taxon>Perkinsidae</taxon>
        <taxon>Perkinsus</taxon>
    </lineage>
</organism>
<evidence type="ECO:0000313" key="1">
    <source>
        <dbReference type="EMBL" id="EEQ99261.1"/>
    </source>
</evidence>
<accession>C5LVH4</accession>
<dbReference type="Proteomes" id="UP000007800">
    <property type="component" value="Unassembled WGS sequence"/>
</dbReference>
<sequence>MYCDEPSEIDLIMKWGEFIPLEAPVPEIVEEELVNKREFITASRNSRRLDEDLDERNANSTVYAPKIFINIVDNLFEVKTFAQNSIADHCSDSEEMSTSAPLF</sequence>
<dbReference type="RefSeq" id="XP_002766544.1">
    <property type="nucleotide sequence ID" value="XM_002766498.1"/>
</dbReference>
<keyword evidence="2" id="KW-1185">Reference proteome</keyword>
<dbReference type="GeneID" id="9045115"/>